<dbReference type="SMART" id="SM00398">
    <property type="entry name" value="HMG"/>
    <property type="match status" value="1"/>
</dbReference>
<dbReference type="eggNOG" id="ENOG502RSDQ">
    <property type="taxonomic scope" value="Eukaryota"/>
</dbReference>
<feature type="compositionally biased region" description="Pro residues" evidence="4">
    <location>
        <begin position="57"/>
        <end position="84"/>
    </location>
</feature>
<gene>
    <name evidence="6" type="ORF">WG66_13491</name>
</gene>
<name>A0A0W0FCT5_MONRR</name>
<keyword evidence="1 3" id="KW-0238">DNA-binding</keyword>
<feature type="region of interest" description="Disordered" evidence="4">
    <location>
        <begin position="194"/>
        <end position="252"/>
    </location>
</feature>
<evidence type="ECO:0000256" key="1">
    <source>
        <dbReference type="ARBA" id="ARBA00023125"/>
    </source>
</evidence>
<dbReference type="GO" id="GO:0005634">
    <property type="term" value="C:nucleus"/>
    <property type="evidence" value="ECO:0007669"/>
    <property type="project" value="UniProtKB-UniRule"/>
</dbReference>
<dbReference type="SUPFAM" id="SSF47095">
    <property type="entry name" value="HMG-box"/>
    <property type="match status" value="1"/>
</dbReference>
<feature type="region of interest" description="Disordered" evidence="4">
    <location>
        <begin position="39"/>
        <end position="91"/>
    </location>
</feature>
<dbReference type="EMBL" id="LATX01002123">
    <property type="protein sequence ID" value="KTB34065.1"/>
    <property type="molecule type" value="Genomic_DNA"/>
</dbReference>
<feature type="domain" description="HMG box" evidence="5">
    <location>
        <begin position="89"/>
        <end position="158"/>
    </location>
</feature>
<dbReference type="Proteomes" id="UP000054988">
    <property type="component" value="Unassembled WGS sequence"/>
</dbReference>
<accession>A0A0W0FCT5</accession>
<dbReference type="InterPro" id="IPR009071">
    <property type="entry name" value="HMG_box_dom"/>
</dbReference>
<dbReference type="InterPro" id="IPR051356">
    <property type="entry name" value="SOX/SOX-like_TF"/>
</dbReference>
<feature type="compositionally biased region" description="Basic residues" evidence="4">
    <location>
        <begin position="200"/>
        <end position="210"/>
    </location>
</feature>
<keyword evidence="2 3" id="KW-0539">Nucleus</keyword>
<protein>
    <recommendedName>
        <fullName evidence="5">HMG box domain-containing protein</fullName>
    </recommendedName>
</protein>
<evidence type="ECO:0000313" key="7">
    <source>
        <dbReference type="Proteomes" id="UP000054988"/>
    </source>
</evidence>
<dbReference type="PANTHER" id="PTHR45789:SF2">
    <property type="entry name" value="FI18025P1"/>
    <property type="match status" value="1"/>
</dbReference>
<dbReference type="PROSITE" id="PS50118">
    <property type="entry name" value="HMG_BOX_2"/>
    <property type="match status" value="1"/>
</dbReference>
<feature type="compositionally biased region" description="Low complexity" evidence="4">
    <location>
        <begin position="296"/>
        <end position="311"/>
    </location>
</feature>
<dbReference type="Pfam" id="PF00505">
    <property type="entry name" value="HMG_box"/>
    <property type="match status" value="1"/>
</dbReference>
<evidence type="ECO:0000259" key="5">
    <source>
        <dbReference type="PROSITE" id="PS50118"/>
    </source>
</evidence>
<dbReference type="InterPro" id="IPR036910">
    <property type="entry name" value="HMG_box_dom_sf"/>
</dbReference>
<feature type="DNA-binding region" description="HMG box" evidence="3">
    <location>
        <begin position="89"/>
        <end position="158"/>
    </location>
</feature>
<dbReference type="AlphaFoldDB" id="A0A0W0FCT5"/>
<evidence type="ECO:0000256" key="3">
    <source>
        <dbReference type="PROSITE-ProRule" id="PRU00267"/>
    </source>
</evidence>
<feature type="region of interest" description="Disordered" evidence="4">
    <location>
        <begin position="292"/>
        <end position="311"/>
    </location>
</feature>
<evidence type="ECO:0000256" key="2">
    <source>
        <dbReference type="ARBA" id="ARBA00023242"/>
    </source>
</evidence>
<dbReference type="CDD" id="cd01389">
    <property type="entry name" value="HMG-box_ROX1-like"/>
    <property type="match status" value="1"/>
</dbReference>
<sequence length="434" mass="48622">MKHNTNPLYCPDPLCGNDCSQTSPFPERHGFPSLSGVRLARSFRDQSQGDEPGHSAPEPPNLPTLLPLPMPALSCPPSPEPVAPKPKRIPRPPNAFMLFRSDLIKNGRIPKNVEHRQQTLSCVAGECWNLLKEEERKEWQIKAAEKFREHQLKYPDYKFAPAPKGISKKGKGRNDVVESKDRVRALREKYMQISGPAQPTHRRQTRKARRFEHVDDIPSGMDSSPESSPTPLPSPMTPPPLQPLSFLPREYDNGSMPMEFPCPSVPHYFEDRGQTLPPATLSTEDSMATSYFNQLSPQPSSEPSSVAPSAPSSDIELAQYIGALDIEAPIYAPIPQFHCPNPRGMIFNEVIPSLIRYSPTPDTLNGAVNAFQSPFLVSQSVGANPQETPMIDSHPYPLYPTHSYSEVPTFQFNPYEYDATIEYTWREESHDQNA</sequence>
<reference evidence="6 7" key="1">
    <citation type="submission" date="2015-12" db="EMBL/GenBank/DDBJ databases">
        <title>Draft genome sequence of Moniliophthora roreri, the causal agent of frosty pod rot of cacao.</title>
        <authorList>
            <person name="Aime M.C."/>
            <person name="Diaz-Valderrama J.R."/>
            <person name="Kijpornyongpan T."/>
            <person name="Phillips-Mora W."/>
        </authorList>
    </citation>
    <scope>NUCLEOTIDE SEQUENCE [LARGE SCALE GENOMIC DNA]</scope>
    <source>
        <strain evidence="6 7">MCA 2952</strain>
    </source>
</reference>
<comment type="caution">
    <text evidence="6">The sequence shown here is derived from an EMBL/GenBank/DDBJ whole genome shotgun (WGS) entry which is preliminary data.</text>
</comment>
<feature type="compositionally biased region" description="Pro residues" evidence="4">
    <location>
        <begin position="228"/>
        <end position="242"/>
    </location>
</feature>
<dbReference type="Gene3D" id="1.10.30.10">
    <property type="entry name" value="High mobility group box domain"/>
    <property type="match status" value="1"/>
</dbReference>
<dbReference type="PANTHER" id="PTHR45789">
    <property type="entry name" value="FI18025P1"/>
    <property type="match status" value="1"/>
</dbReference>
<organism evidence="6 7">
    <name type="scientific">Moniliophthora roreri</name>
    <name type="common">Frosty pod rot fungus</name>
    <name type="synonym">Monilia roreri</name>
    <dbReference type="NCBI Taxonomy" id="221103"/>
    <lineage>
        <taxon>Eukaryota</taxon>
        <taxon>Fungi</taxon>
        <taxon>Dikarya</taxon>
        <taxon>Basidiomycota</taxon>
        <taxon>Agaricomycotina</taxon>
        <taxon>Agaricomycetes</taxon>
        <taxon>Agaricomycetidae</taxon>
        <taxon>Agaricales</taxon>
        <taxon>Marasmiineae</taxon>
        <taxon>Marasmiaceae</taxon>
        <taxon>Moniliophthora</taxon>
    </lineage>
</organism>
<evidence type="ECO:0000313" key="6">
    <source>
        <dbReference type="EMBL" id="KTB34065.1"/>
    </source>
</evidence>
<proteinExistence type="predicted"/>
<dbReference type="GO" id="GO:0000981">
    <property type="term" value="F:DNA-binding transcription factor activity, RNA polymerase II-specific"/>
    <property type="evidence" value="ECO:0007669"/>
    <property type="project" value="TreeGrafter"/>
</dbReference>
<dbReference type="GO" id="GO:0000978">
    <property type="term" value="F:RNA polymerase II cis-regulatory region sequence-specific DNA binding"/>
    <property type="evidence" value="ECO:0007669"/>
    <property type="project" value="TreeGrafter"/>
</dbReference>
<evidence type="ECO:0000256" key="4">
    <source>
        <dbReference type="SAM" id="MobiDB-lite"/>
    </source>
</evidence>